<dbReference type="InterPro" id="IPR022642">
    <property type="entry name" value="CheR_C"/>
</dbReference>
<dbReference type="PROSITE" id="PS50123">
    <property type="entry name" value="CHER"/>
    <property type="match status" value="1"/>
</dbReference>
<sequence>MESPVNGFFRMDEESFERLSQYVTQEYGIKLPATKKSMLESRLNKKVKSLGMSSYKEFLDFIFSDEGKQGELYHVIDLITTNKTDFFREAAHFHFLTQQFLPGYQNQGSRNHLKIWSAGCSTGEEPYTLIMTLEEYKKTHPELTYNLLASDISIRVIQTAYQGIYDLEKVEPVPLEMKRTYLMRGKLNPRLVRVKPQYRKKIQYKRINLMDDHYGLVKNDLDIIFCRNVLIYFDKATQEKVIRKFCNLLRPGGLLFLGHSESIMGMDLPLRQVKPTVYQVQ</sequence>
<dbReference type="InterPro" id="IPR029063">
    <property type="entry name" value="SAM-dependent_MTases_sf"/>
</dbReference>
<comment type="caution">
    <text evidence="7">The sequence shown here is derived from an EMBL/GenBank/DDBJ whole genome shotgun (WGS) entry which is preliminary data.</text>
</comment>
<evidence type="ECO:0000256" key="3">
    <source>
        <dbReference type="ARBA" id="ARBA00022603"/>
    </source>
</evidence>
<dbReference type="SMART" id="SM00138">
    <property type="entry name" value="MeTrc"/>
    <property type="match status" value="1"/>
</dbReference>
<dbReference type="InterPro" id="IPR036804">
    <property type="entry name" value="CheR_N_sf"/>
</dbReference>
<dbReference type="RefSeq" id="WP_202014251.1">
    <property type="nucleotide sequence ID" value="NZ_JAERRB010000011.1"/>
</dbReference>
<organism evidence="7 8">
    <name type="scientific">Chryseolinea lacunae</name>
    <dbReference type="NCBI Taxonomy" id="2801331"/>
    <lineage>
        <taxon>Bacteria</taxon>
        <taxon>Pseudomonadati</taxon>
        <taxon>Bacteroidota</taxon>
        <taxon>Cytophagia</taxon>
        <taxon>Cytophagales</taxon>
        <taxon>Fulvivirgaceae</taxon>
        <taxon>Chryseolinea</taxon>
    </lineage>
</organism>
<evidence type="ECO:0000313" key="7">
    <source>
        <dbReference type="EMBL" id="MBL0744560.1"/>
    </source>
</evidence>
<dbReference type="InterPro" id="IPR050903">
    <property type="entry name" value="Bact_Chemotaxis_MeTrfase"/>
</dbReference>
<dbReference type="InterPro" id="IPR000780">
    <property type="entry name" value="CheR_MeTrfase"/>
</dbReference>
<dbReference type="PIRSF" id="PIRSF000410">
    <property type="entry name" value="CheR"/>
    <property type="match status" value="1"/>
</dbReference>
<dbReference type="SUPFAM" id="SSF53335">
    <property type="entry name" value="S-adenosyl-L-methionine-dependent methyltransferases"/>
    <property type="match status" value="1"/>
</dbReference>
<dbReference type="Gene3D" id="1.10.155.10">
    <property type="entry name" value="Chemotaxis receptor methyltransferase CheR, N-terminal domain"/>
    <property type="match status" value="1"/>
</dbReference>
<feature type="domain" description="CheR-type methyltransferase" evidence="6">
    <location>
        <begin position="4"/>
        <end position="281"/>
    </location>
</feature>
<dbReference type="Pfam" id="PF01739">
    <property type="entry name" value="CheR"/>
    <property type="match status" value="1"/>
</dbReference>
<dbReference type="SUPFAM" id="SSF47757">
    <property type="entry name" value="Chemotaxis receptor methyltransferase CheR, N-terminal domain"/>
    <property type="match status" value="1"/>
</dbReference>
<dbReference type="PANTHER" id="PTHR24422">
    <property type="entry name" value="CHEMOTAXIS PROTEIN METHYLTRANSFERASE"/>
    <property type="match status" value="1"/>
</dbReference>
<dbReference type="EC" id="2.1.1.80" evidence="2"/>
<gene>
    <name evidence="7" type="ORF">JI741_25220</name>
</gene>
<evidence type="ECO:0000256" key="2">
    <source>
        <dbReference type="ARBA" id="ARBA00012534"/>
    </source>
</evidence>
<dbReference type="Pfam" id="PF03705">
    <property type="entry name" value="CheR_N"/>
    <property type="match status" value="1"/>
</dbReference>
<evidence type="ECO:0000313" key="8">
    <source>
        <dbReference type="Proteomes" id="UP000613030"/>
    </source>
</evidence>
<dbReference type="Proteomes" id="UP000613030">
    <property type="component" value="Unassembled WGS sequence"/>
</dbReference>
<keyword evidence="5" id="KW-0949">S-adenosyl-L-methionine</keyword>
<dbReference type="Gene3D" id="3.40.50.150">
    <property type="entry name" value="Vaccinia Virus protein VP39"/>
    <property type="match status" value="1"/>
</dbReference>
<evidence type="ECO:0000256" key="1">
    <source>
        <dbReference type="ARBA" id="ARBA00001541"/>
    </source>
</evidence>
<keyword evidence="4" id="KW-0808">Transferase</keyword>
<accession>A0ABS1KZ01</accession>
<dbReference type="EMBL" id="JAERRB010000011">
    <property type="protein sequence ID" value="MBL0744560.1"/>
    <property type="molecule type" value="Genomic_DNA"/>
</dbReference>
<keyword evidence="3" id="KW-0489">Methyltransferase</keyword>
<dbReference type="PRINTS" id="PR00996">
    <property type="entry name" value="CHERMTFRASE"/>
</dbReference>
<dbReference type="InterPro" id="IPR022641">
    <property type="entry name" value="CheR_N"/>
</dbReference>
<reference evidence="7 8" key="1">
    <citation type="submission" date="2021-01" db="EMBL/GenBank/DDBJ databases">
        <title>Chryseolinea sp. Jin1 Genome sequencing and assembly.</title>
        <authorList>
            <person name="Kim I."/>
        </authorList>
    </citation>
    <scope>NUCLEOTIDE SEQUENCE [LARGE SCALE GENOMIC DNA]</scope>
    <source>
        <strain evidence="7 8">Jin1</strain>
    </source>
</reference>
<evidence type="ECO:0000256" key="4">
    <source>
        <dbReference type="ARBA" id="ARBA00022679"/>
    </source>
</evidence>
<comment type="catalytic activity">
    <reaction evidence="1">
        <text>L-glutamyl-[protein] + S-adenosyl-L-methionine = [protein]-L-glutamate 5-O-methyl ester + S-adenosyl-L-homocysteine</text>
        <dbReference type="Rhea" id="RHEA:24452"/>
        <dbReference type="Rhea" id="RHEA-COMP:10208"/>
        <dbReference type="Rhea" id="RHEA-COMP:10311"/>
        <dbReference type="ChEBI" id="CHEBI:29973"/>
        <dbReference type="ChEBI" id="CHEBI:57856"/>
        <dbReference type="ChEBI" id="CHEBI:59789"/>
        <dbReference type="ChEBI" id="CHEBI:82795"/>
        <dbReference type="EC" id="2.1.1.80"/>
    </reaction>
</comment>
<dbReference type="PANTHER" id="PTHR24422:SF26">
    <property type="entry name" value="CHEMOTAXIS PROTEIN METHYLTRANSFERASE"/>
    <property type="match status" value="1"/>
</dbReference>
<evidence type="ECO:0000259" key="6">
    <source>
        <dbReference type="PROSITE" id="PS50123"/>
    </source>
</evidence>
<dbReference type="InterPro" id="IPR026024">
    <property type="entry name" value="Chemotaxis_MeTrfase_CheR"/>
</dbReference>
<proteinExistence type="predicted"/>
<keyword evidence="8" id="KW-1185">Reference proteome</keyword>
<protein>
    <recommendedName>
        <fullName evidence="2">protein-glutamate O-methyltransferase</fullName>
        <ecNumber evidence="2">2.1.1.80</ecNumber>
    </recommendedName>
</protein>
<name>A0ABS1KZ01_9BACT</name>
<evidence type="ECO:0000256" key="5">
    <source>
        <dbReference type="ARBA" id="ARBA00022691"/>
    </source>
</evidence>